<evidence type="ECO:0000313" key="3">
    <source>
        <dbReference type="Proteomes" id="UP001182991"/>
    </source>
</evidence>
<dbReference type="RefSeq" id="WP_311400304.1">
    <property type="nucleotide sequence ID" value="NZ_JAVRBG010000001.1"/>
</dbReference>
<comment type="caution">
    <text evidence="2">The sequence shown here is derived from an EMBL/GenBank/DDBJ whole genome shotgun (WGS) entry which is preliminary data.</text>
</comment>
<keyword evidence="2" id="KW-0489">Methyltransferase</keyword>
<dbReference type="Pfam" id="PF08241">
    <property type="entry name" value="Methyltransf_11"/>
    <property type="match status" value="1"/>
</dbReference>
<gene>
    <name evidence="2" type="ORF">RLT85_01670</name>
</gene>
<dbReference type="SUPFAM" id="SSF53335">
    <property type="entry name" value="S-adenosyl-L-methionine-dependent methyltransferases"/>
    <property type="match status" value="1"/>
</dbReference>
<dbReference type="InterPro" id="IPR013216">
    <property type="entry name" value="Methyltransf_11"/>
</dbReference>
<name>A0ABU2KF78_9FLAO</name>
<dbReference type="GO" id="GO:0032259">
    <property type="term" value="P:methylation"/>
    <property type="evidence" value="ECO:0007669"/>
    <property type="project" value="UniProtKB-KW"/>
</dbReference>
<dbReference type="PANTHER" id="PTHR43861">
    <property type="entry name" value="TRANS-ACONITATE 2-METHYLTRANSFERASE-RELATED"/>
    <property type="match status" value="1"/>
</dbReference>
<dbReference type="CDD" id="cd02440">
    <property type="entry name" value="AdoMet_MTases"/>
    <property type="match status" value="1"/>
</dbReference>
<evidence type="ECO:0000259" key="1">
    <source>
        <dbReference type="Pfam" id="PF08241"/>
    </source>
</evidence>
<accession>A0ABU2KF78</accession>
<proteinExistence type="predicted"/>
<keyword evidence="2" id="KW-0808">Transferase</keyword>
<keyword evidence="3" id="KW-1185">Reference proteome</keyword>
<protein>
    <submittedName>
        <fullName evidence="2">Class I SAM-dependent methyltransferase</fullName>
    </submittedName>
</protein>
<sequence>MNHEETYHLIGNIDIYVLDQILKNTYQPGQSILDAGCGEGRNLKWFYHNDFSLYGIDNKLERINMAQENYPKMAKQFIVGELENLPYGGNSFDHILCSAVLHFAKSGEHFHTMIKEMLRVLKDSGTLFIRVASNIGLEGKNGFVQDKQSKETGNFYVTRKLISELLEIHPLQLIEPVKTTNVQDVRAMTTLVFQKQ</sequence>
<organism evidence="2 3">
    <name type="scientific">Mesonia ostreae</name>
    <dbReference type="NCBI Taxonomy" id="861110"/>
    <lineage>
        <taxon>Bacteria</taxon>
        <taxon>Pseudomonadati</taxon>
        <taxon>Bacteroidota</taxon>
        <taxon>Flavobacteriia</taxon>
        <taxon>Flavobacteriales</taxon>
        <taxon>Flavobacteriaceae</taxon>
        <taxon>Mesonia</taxon>
    </lineage>
</organism>
<dbReference type="Proteomes" id="UP001182991">
    <property type="component" value="Unassembled WGS sequence"/>
</dbReference>
<dbReference type="Gene3D" id="3.40.50.150">
    <property type="entry name" value="Vaccinia Virus protein VP39"/>
    <property type="match status" value="1"/>
</dbReference>
<feature type="domain" description="Methyltransferase type 11" evidence="1">
    <location>
        <begin position="33"/>
        <end position="129"/>
    </location>
</feature>
<dbReference type="InterPro" id="IPR029063">
    <property type="entry name" value="SAM-dependent_MTases_sf"/>
</dbReference>
<evidence type="ECO:0000313" key="2">
    <source>
        <dbReference type="EMBL" id="MDT0293334.1"/>
    </source>
</evidence>
<dbReference type="GO" id="GO:0008168">
    <property type="term" value="F:methyltransferase activity"/>
    <property type="evidence" value="ECO:0007669"/>
    <property type="project" value="UniProtKB-KW"/>
</dbReference>
<reference evidence="3" key="1">
    <citation type="submission" date="2023-07" db="EMBL/GenBank/DDBJ databases">
        <title>Isolating and identifying novel microbial strains from the Mariana Trench.</title>
        <authorList>
            <person name="Fu H."/>
        </authorList>
    </citation>
    <scope>NUCLEOTIDE SEQUENCE [LARGE SCALE GENOMIC DNA]</scope>
    <source>
        <strain evidence="3">T-y2</strain>
    </source>
</reference>
<dbReference type="EMBL" id="JAVRBG010000001">
    <property type="protein sequence ID" value="MDT0293334.1"/>
    <property type="molecule type" value="Genomic_DNA"/>
</dbReference>